<evidence type="ECO:0000313" key="1">
    <source>
        <dbReference type="EMBL" id="GCA68153.1"/>
    </source>
</evidence>
<proteinExistence type="predicted"/>
<gene>
    <name evidence="1" type="ORF">KGMB01110_25890</name>
</gene>
<evidence type="ECO:0000313" key="2">
    <source>
        <dbReference type="Proteomes" id="UP000265643"/>
    </source>
</evidence>
<dbReference type="AlphaFoldDB" id="A0A391PEP7"/>
<protein>
    <submittedName>
        <fullName evidence="1">Uncharacterized protein</fullName>
    </submittedName>
</protein>
<dbReference type="EMBL" id="BHGK01000001">
    <property type="protein sequence ID" value="GCA68153.1"/>
    <property type="molecule type" value="Genomic_DNA"/>
</dbReference>
<dbReference type="RefSeq" id="WP_156085452.1">
    <property type="nucleotide sequence ID" value="NZ_BHGK01000001.1"/>
</dbReference>
<dbReference type="Proteomes" id="UP000265643">
    <property type="component" value="Unassembled WGS sequence"/>
</dbReference>
<sequence>MWCKIHREVAYVCENETGDVLKNDEECGRNVATNEEILWKQFAEMQETVKE</sequence>
<comment type="caution">
    <text evidence="1">The sequence shown here is derived from an EMBL/GenBank/DDBJ whole genome shotgun (WGS) entry which is preliminary data.</text>
</comment>
<keyword evidence="2" id="KW-1185">Reference proteome</keyword>
<organism evidence="1 2">
    <name type="scientific">Mediterraneibacter butyricigenes</name>
    <dbReference type="NCBI Taxonomy" id="2316025"/>
    <lineage>
        <taxon>Bacteria</taxon>
        <taxon>Bacillati</taxon>
        <taxon>Bacillota</taxon>
        <taxon>Clostridia</taxon>
        <taxon>Lachnospirales</taxon>
        <taxon>Lachnospiraceae</taxon>
        <taxon>Mediterraneibacter</taxon>
    </lineage>
</organism>
<name>A0A391PEP7_9FIRM</name>
<accession>A0A391PEP7</accession>
<reference evidence="2" key="1">
    <citation type="submission" date="2018-09" db="EMBL/GenBank/DDBJ databases">
        <title>Draft Genome Sequence of Mediterraneibacter sp. KCTC 15684.</title>
        <authorList>
            <person name="Kim J.S."/>
            <person name="Han K.I."/>
            <person name="Suh M.K."/>
            <person name="Lee K.C."/>
            <person name="Eom M.K."/>
            <person name="Lee J.H."/>
            <person name="Park S.H."/>
            <person name="Kang S.W."/>
            <person name="Park J.E."/>
            <person name="Oh B.S."/>
            <person name="Yu S.Y."/>
            <person name="Choi S.H."/>
            <person name="Lee D.H."/>
            <person name="Yoon H."/>
            <person name="Kim B."/>
            <person name="Yang S.J."/>
            <person name="Lee J.S."/>
        </authorList>
    </citation>
    <scope>NUCLEOTIDE SEQUENCE [LARGE SCALE GENOMIC DNA]</scope>
    <source>
        <strain evidence="2">KCTC 15684</strain>
    </source>
</reference>